<feature type="transmembrane region" description="Helical" evidence="1">
    <location>
        <begin position="168"/>
        <end position="189"/>
    </location>
</feature>
<dbReference type="Proteomes" id="UP000199077">
    <property type="component" value="Chromosome I"/>
</dbReference>
<keyword evidence="2" id="KW-0808">Transferase</keyword>
<reference evidence="3" key="1">
    <citation type="submission" date="2016-10" db="EMBL/GenBank/DDBJ databases">
        <authorList>
            <person name="Varghese N."/>
            <person name="Submissions S."/>
        </authorList>
    </citation>
    <scope>NUCLEOTIDE SEQUENCE [LARGE SCALE GENOMIC DNA]</scope>
    <source>
        <strain evidence="3">DSM 22329</strain>
    </source>
</reference>
<keyword evidence="1" id="KW-0812">Transmembrane</keyword>
<feature type="transmembrane region" description="Helical" evidence="1">
    <location>
        <begin position="254"/>
        <end position="272"/>
    </location>
</feature>
<feature type="transmembrane region" description="Helical" evidence="1">
    <location>
        <begin position="218"/>
        <end position="234"/>
    </location>
</feature>
<keyword evidence="1" id="KW-0472">Membrane</keyword>
<evidence type="ECO:0000256" key="1">
    <source>
        <dbReference type="SAM" id="Phobius"/>
    </source>
</evidence>
<keyword evidence="1" id="KW-1133">Transmembrane helix</keyword>
<evidence type="ECO:0000313" key="3">
    <source>
        <dbReference type="Proteomes" id="UP000199077"/>
    </source>
</evidence>
<keyword evidence="3" id="KW-1185">Reference proteome</keyword>
<dbReference type="GO" id="GO:0016740">
    <property type="term" value="F:transferase activity"/>
    <property type="evidence" value="ECO:0007669"/>
    <property type="project" value="UniProtKB-KW"/>
</dbReference>
<organism evidence="2 3">
    <name type="scientific">Pedococcus dokdonensis</name>
    <dbReference type="NCBI Taxonomy" id="443156"/>
    <lineage>
        <taxon>Bacteria</taxon>
        <taxon>Bacillati</taxon>
        <taxon>Actinomycetota</taxon>
        <taxon>Actinomycetes</taxon>
        <taxon>Micrococcales</taxon>
        <taxon>Intrasporangiaceae</taxon>
        <taxon>Pedococcus</taxon>
    </lineage>
</organism>
<feature type="transmembrane region" description="Helical" evidence="1">
    <location>
        <begin position="415"/>
        <end position="433"/>
    </location>
</feature>
<dbReference type="RefSeq" id="WP_091782835.1">
    <property type="nucleotide sequence ID" value="NZ_LT629711.1"/>
</dbReference>
<protein>
    <submittedName>
        <fullName evidence="2">4-amino-4-deoxy-L-arabinose transferase</fullName>
    </submittedName>
</protein>
<accession>A0A1H0PC52</accession>
<feature type="transmembrane region" description="Helical" evidence="1">
    <location>
        <begin position="390"/>
        <end position="409"/>
    </location>
</feature>
<feature type="transmembrane region" description="Helical" evidence="1">
    <location>
        <begin position="445"/>
        <end position="469"/>
    </location>
</feature>
<name>A0A1H0PC52_9MICO</name>
<proteinExistence type="predicted"/>
<dbReference type="OrthoDB" id="4855126at2"/>
<dbReference type="EMBL" id="LT629711">
    <property type="protein sequence ID" value="SDP02229.1"/>
    <property type="molecule type" value="Genomic_DNA"/>
</dbReference>
<feature type="transmembrane region" description="Helical" evidence="1">
    <location>
        <begin position="139"/>
        <end position="162"/>
    </location>
</feature>
<feature type="transmembrane region" description="Helical" evidence="1">
    <location>
        <begin position="359"/>
        <end position="378"/>
    </location>
</feature>
<evidence type="ECO:0000313" key="2">
    <source>
        <dbReference type="EMBL" id="SDP02229.1"/>
    </source>
</evidence>
<sequence>MSSAPRSRRVAAASTAGLVLGGVPYFLVLLNFRADVLRTAVTQQFASNFFDLQATAFLDRRLTVPAGSLGIEGFVIDGQTYMYFPPFPALLRIPVQLLTHELDGRLTLPSMALSWVVLAVMTTKLVWRVRSCLRPDEDVTRTQAVAAAVLLAMATGGTVLTFDAALPWVYHEVYLWATALAMGCAYWLLRVALDPTRQAILWLGGFTLATALTRTPGGWAMSGAAIGLGAWILWRERRRHDRADGRRWLARPAAVMAAGLVPLGASIAYNWVKFGHPYLFPLESQVWTQVNAHRREALEVNGGTITGPQFFETSLVNYFRPDGIRFVDYFPWITLPAEPARAYGGAFLDQTYRTGSVPAFMPLLVLLALAAVPTLVRLRATGAVAALRWPALGSVLVGGGVMGYGYLANRYTSDFVPALIVLGTIGLWSVTRWRLPGARVLRPVLVVAMAGLCAFSVAAQVATGSLIAAQTHRGAELTSYLALQERLSGGPGSAVSRLVSRSDELPARGTADDLHVTGDCESLYVNTGDQYEPWNLVEQRDMLVDVTPIFVDYHPGTLRLFEQNGVETRYVSLEFDKDAPQARLVVEDKDGNFYSPWFEVARGKRIHVVAQAVPDIFQTRVRVDGNPDYDLYVPVGEWNKDWYNDLTRLTFMTGHDGGSTDHVRVSNSWGRAPALCERLLRDAGTAATG</sequence>
<dbReference type="AlphaFoldDB" id="A0A1H0PC52"/>
<gene>
    <name evidence="2" type="ORF">SAMN04489867_1202</name>
</gene>
<feature type="transmembrane region" description="Helical" evidence="1">
    <location>
        <begin position="12"/>
        <end position="32"/>
    </location>
</feature>
<feature type="transmembrane region" description="Helical" evidence="1">
    <location>
        <begin position="106"/>
        <end position="127"/>
    </location>
</feature>
<dbReference type="STRING" id="443156.SAMN04489867_1202"/>